<protein>
    <submittedName>
        <fullName evidence="1">Uncharacterized protein</fullName>
    </submittedName>
</protein>
<feature type="non-terminal residue" evidence="1">
    <location>
        <position position="1"/>
    </location>
</feature>
<dbReference type="AlphaFoldDB" id="A0A1E1XJ01"/>
<evidence type="ECO:0000313" key="1">
    <source>
        <dbReference type="EMBL" id="JAT99208.1"/>
    </source>
</evidence>
<reference evidence="1" key="1">
    <citation type="submission" date="2016-09" db="EMBL/GenBank/DDBJ databases">
        <authorList>
            <person name="Capua I."/>
            <person name="De Benedictis P."/>
            <person name="Joannis T."/>
            <person name="Lombin L.H."/>
            <person name="Cattoli G."/>
        </authorList>
    </citation>
    <scope>NUCLEOTIDE SEQUENCE</scope>
</reference>
<proteinExistence type="evidence at transcript level"/>
<accession>A0A1E1XJ01</accession>
<organism evidence="1">
    <name type="scientific">Amblyomma sculptum</name>
    <name type="common">Tick</name>
    <dbReference type="NCBI Taxonomy" id="1581419"/>
    <lineage>
        <taxon>Eukaryota</taxon>
        <taxon>Metazoa</taxon>
        <taxon>Ecdysozoa</taxon>
        <taxon>Arthropoda</taxon>
        <taxon>Chelicerata</taxon>
        <taxon>Arachnida</taxon>
        <taxon>Acari</taxon>
        <taxon>Parasitiformes</taxon>
        <taxon>Ixodida</taxon>
        <taxon>Ixodoidea</taxon>
        <taxon>Ixodidae</taxon>
        <taxon>Amblyomminae</taxon>
        <taxon>Amblyomma</taxon>
    </lineage>
</organism>
<name>A0A1E1XJ01_AMBSC</name>
<dbReference type="EMBL" id="GFAA01004226">
    <property type="protein sequence ID" value="JAT99208.1"/>
    <property type="molecule type" value="mRNA"/>
</dbReference>
<reference evidence="1" key="2">
    <citation type="journal article" date="2017" name="Front. Cell. Infect. Microbiol.">
        <title>Analysis of the Salivary Gland Transcriptome of Unfed and Partially Fed Amblyomma sculptum Ticks and Descriptive Proteome of the Saliva.</title>
        <authorList>
            <person name="Esteves E."/>
            <person name="Maruyama S.R."/>
            <person name="Kawahara R."/>
            <person name="Fujita A."/>
            <person name="Martins L.A."/>
            <person name="Righi A.A."/>
            <person name="Costa F.B."/>
            <person name="Palmisano G."/>
            <person name="Labruna M.B."/>
            <person name="Sa-Nunes A."/>
            <person name="Ribeiro J.M.C."/>
            <person name="Fogaca A.C."/>
        </authorList>
    </citation>
    <scope>NUCLEOTIDE SEQUENCE</scope>
</reference>
<sequence>PACNTSTSPPRLNQGSSTPSLSWACSLPKKVQSHQLPESFKKNDAAFLPTTVLVCSTVLHALTRHCPQSSAKYLPRGPKTFPSISKFPQLVKLPKASGERTP</sequence>